<evidence type="ECO:0000256" key="4">
    <source>
        <dbReference type="ARBA" id="ARBA00023136"/>
    </source>
</evidence>
<feature type="region of interest" description="Disordered" evidence="6">
    <location>
        <begin position="304"/>
        <end position="340"/>
    </location>
</feature>
<proteinExistence type="inferred from homology"/>
<comment type="similarity">
    <text evidence="5">Belongs to the SAT4 family.</text>
</comment>
<keyword evidence="3 7" id="KW-1133">Transmembrane helix</keyword>
<keyword evidence="10" id="KW-1185">Reference proteome</keyword>
<evidence type="ECO:0000256" key="1">
    <source>
        <dbReference type="ARBA" id="ARBA00004141"/>
    </source>
</evidence>
<keyword evidence="4 7" id="KW-0472">Membrane</keyword>
<comment type="subcellular location">
    <subcellularLocation>
        <location evidence="1">Membrane</location>
        <topology evidence="1">Multi-pass membrane protein</topology>
    </subcellularLocation>
</comment>
<evidence type="ECO:0000313" key="9">
    <source>
        <dbReference type="EMBL" id="KIM40387.1"/>
    </source>
</evidence>
<evidence type="ECO:0000256" key="7">
    <source>
        <dbReference type="SAM" id="Phobius"/>
    </source>
</evidence>
<dbReference type="Pfam" id="PF20684">
    <property type="entry name" value="Fung_rhodopsin"/>
    <property type="match status" value="1"/>
</dbReference>
<reference evidence="10" key="2">
    <citation type="submission" date="2015-01" db="EMBL/GenBank/DDBJ databases">
        <title>Evolutionary Origins and Diversification of the Mycorrhizal Mutualists.</title>
        <authorList>
            <consortium name="DOE Joint Genome Institute"/>
            <consortium name="Mycorrhizal Genomics Consortium"/>
            <person name="Kohler A."/>
            <person name="Kuo A."/>
            <person name="Nagy L.G."/>
            <person name="Floudas D."/>
            <person name="Copeland A."/>
            <person name="Barry K.W."/>
            <person name="Cichocki N."/>
            <person name="Veneault-Fourrey C."/>
            <person name="LaButti K."/>
            <person name="Lindquist E.A."/>
            <person name="Lipzen A."/>
            <person name="Lundell T."/>
            <person name="Morin E."/>
            <person name="Murat C."/>
            <person name="Riley R."/>
            <person name="Ohm R."/>
            <person name="Sun H."/>
            <person name="Tunlid A."/>
            <person name="Henrissat B."/>
            <person name="Grigoriev I.V."/>
            <person name="Hibbett D.S."/>
            <person name="Martin F."/>
        </authorList>
    </citation>
    <scope>NUCLEOTIDE SEQUENCE [LARGE SCALE GENOMIC DNA]</scope>
    <source>
        <strain evidence="10">h7</strain>
    </source>
</reference>
<dbReference type="HOGENOM" id="CLU_052841_2_0_1"/>
<dbReference type="GO" id="GO:0016020">
    <property type="term" value="C:membrane"/>
    <property type="evidence" value="ECO:0007669"/>
    <property type="project" value="UniProtKB-SubCell"/>
</dbReference>
<dbReference type="EMBL" id="KN831783">
    <property type="protein sequence ID" value="KIM40387.1"/>
    <property type="molecule type" value="Genomic_DNA"/>
</dbReference>
<reference evidence="9 10" key="1">
    <citation type="submission" date="2014-04" db="EMBL/GenBank/DDBJ databases">
        <authorList>
            <consortium name="DOE Joint Genome Institute"/>
            <person name="Kuo A."/>
            <person name="Gay G."/>
            <person name="Dore J."/>
            <person name="Kohler A."/>
            <person name="Nagy L.G."/>
            <person name="Floudas D."/>
            <person name="Copeland A."/>
            <person name="Barry K.W."/>
            <person name="Cichocki N."/>
            <person name="Veneault-Fourrey C."/>
            <person name="LaButti K."/>
            <person name="Lindquist E.A."/>
            <person name="Lipzen A."/>
            <person name="Lundell T."/>
            <person name="Morin E."/>
            <person name="Murat C."/>
            <person name="Sun H."/>
            <person name="Tunlid A."/>
            <person name="Henrissat B."/>
            <person name="Grigoriev I.V."/>
            <person name="Hibbett D.S."/>
            <person name="Martin F."/>
            <person name="Nordberg H.P."/>
            <person name="Cantor M.N."/>
            <person name="Hua S.X."/>
        </authorList>
    </citation>
    <scope>NUCLEOTIDE SEQUENCE [LARGE SCALE GENOMIC DNA]</scope>
    <source>
        <strain evidence="10">h7</strain>
    </source>
</reference>
<name>A0A0C2YH10_HEBCY</name>
<accession>A0A0C2YH10</accession>
<evidence type="ECO:0000313" key="10">
    <source>
        <dbReference type="Proteomes" id="UP000053424"/>
    </source>
</evidence>
<feature type="transmembrane region" description="Helical" evidence="7">
    <location>
        <begin position="117"/>
        <end position="138"/>
    </location>
</feature>
<sequence>MLPPQNHLAWKVCITLLHVWAMSFTVVRFGNQWYNRRLWWDDYLVIIPFVFDIVYVVMMWLKLQNNVFAWDTPALNKFMYSAWFSAFLNLGVLWISRMCLSLSVTKIFAAGQLFRKLCFAYTGILFILYFISLVILTISCPGTPWWQLDFTRCFTTKNGLDVGTIIVVVLDFIADAILIAGPVYMLWGIKFRPRERLLIRILFSASILTILASVMYFVVWYAEGRLGPDSRLIFTMMAHLQALLSLLVCNLLFIATFIYRKVRKTDDDAPRRRRHGPEHSTPLVDLSTPSATDIPSYTVITLSSGAESRANPRPWTPSESAASHPSELHTQSGNVHSSFGNYTSDVKSSAFEYSEYPTTDTKDSRLS</sequence>
<feature type="transmembrane region" description="Helical" evidence="7">
    <location>
        <begin position="242"/>
        <end position="262"/>
    </location>
</feature>
<feature type="region of interest" description="Disordered" evidence="6">
    <location>
        <begin position="268"/>
        <end position="290"/>
    </location>
</feature>
<evidence type="ECO:0000256" key="2">
    <source>
        <dbReference type="ARBA" id="ARBA00022692"/>
    </source>
</evidence>
<feature type="domain" description="Rhodopsin" evidence="8">
    <location>
        <begin position="28"/>
        <end position="221"/>
    </location>
</feature>
<protein>
    <recommendedName>
        <fullName evidence="8">Rhodopsin domain-containing protein</fullName>
    </recommendedName>
</protein>
<feature type="transmembrane region" description="Helical" evidence="7">
    <location>
        <begin position="43"/>
        <end position="61"/>
    </location>
</feature>
<feature type="transmembrane region" description="Helical" evidence="7">
    <location>
        <begin position="81"/>
        <end position="105"/>
    </location>
</feature>
<feature type="transmembrane region" description="Helical" evidence="7">
    <location>
        <begin position="201"/>
        <end position="222"/>
    </location>
</feature>
<dbReference type="OrthoDB" id="3229610at2759"/>
<evidence type="ECO:0000256" key="5">
    <source>
        <dbReference type="ARBA" id="ARBA00038359"/>
    </source>
</evidence>
<evidence type="ECO:0000256" key="3">
    <source>
        <dbReference type="ARBA" id="ARBA00022989"/>
    </source>
</evidence>
<dbReference type="AlphaFoldDB" id="A0A0C2YH10"/>
<dbReference type="PANTHER" id="PTHR33048:SF47">
    <property type="entry name" value="INTEGRAL MEMBRANE PROTEIN-RELATED"/>
    <property type="match status" value="1"/>
</dbReference>
<organism evidence="9 10">
    <name type="scientific">Hebeloma cylindrosporum</name>
    <dbReference type="NCBI Taxonomy" id="76867"/>
    <lineage>
        <taxon>Eukaryota</taxon>
        <taxon>Fungi</taxon>
        <taxon>Dikarya</taxon>
        <taxon>Basidiomycota</taxon>
        <taxon>Agaricomycotina</taxon>
        <taxon>Agaricomycetes</taxon>
        <taxon>Agaricomycetidae</taxon>
        <taxon>Agaricales</taxon>
        <taxon>Agaricineae</taxon>
        <taxon>Hymenogastraceae</taxon>
        <taxon>Hebeloma</taxon>
    </lineage>
</organism>
<gene>
    <name evidence="9" type="ORF">M413DRAFT_446572</name>
</gene>
<feature type="transmembrane region" description="Helical" evidence="7">
    <location>
        <begin position="12"/>
        <end position="31"/>
    </location>
</feature>
<dbReference type="InterPro" id="IPR052337">
    <property type="entry name" value="SAT4-like"/>
</dbReference>
<keyword evidence="2 7" id="KW-0812">Transmembrane</keyword>
<dbReference type="Proteomes" id="UP000053424">
    <property type="component" value="Unassembled WGS sequence"/>
</dbReference>
<dbReference type="InterPro" id="IPR049326">
    <property type="entry name" value="Rhodopsin_dom_fungi"/>
</dbReference>
<feature type="transmembrane region" description="Helical" evidence="7">
    <location>
        <begin position="165"/>
        <end position="189"/>
    </location>
</feature>
<feature type="compositionally biased region" description="Polar residues" evidence="6">
    <location>
        <begin position="317"/>
        <end position="340"/>
    </location>
</feature>
<evidence type="ECO:0000259" key="8">
    <source>
        <dbReference type="Pfam" id="PF20684"/>
    </source>
</evidence>
<evidence type="ECO:0000256" key="6">
    <source>
        <dbReference type="SAM" id="MobiDB-lite"/>
    </source>
</evidence>
<dbReference type="PANTHER" id="PTHR33048">
    <property type="entry name" value="PTH11-LIKE INTEGRAL MEMBRANE PROTEIN (AFU_ORTHOLOGUE AFUA_5G11245)"/>
    <property type="match status" value="1"/>
</dbReference>
<dbReference type="STRING" id="686832.A0A0C2YH10"/>